<protein>
    <recommendedName>
        <fullName evidence="1">Alpha-macroglobulin receptor-binding domain-containing protein</fullName>
    </recommendedName>
</protein>
<keyword evidence="3" id="KW-1185">Reference proteome</keyword>
<dbReference type="SMART" id="SM01361">
    <property type="entry name" value="A2M_recep"/>
    <property type="match status" value="1"/>
</dbReference>
<dbReference type="GO" id="GO:0005576">
    <property type="term" value="C:extracellular region"/>
    <property type="evidence" value="ECO:0007669"/>
    <property type="project" value="InterPro"/>
</dbReference>
<evidence type="ECO:0000313" key="2">
    <source>
        <dbReference type="EMBL" id="KAK4304440.1"/>
    </source>
</evidence>
<dbReference type="Pfam" id="PF07677">
    <property type="entry name" value="A2M_recep"/>
    <property type="match status" value="1"/>
</dbReference>
<sequence>MEAFSLSVETRTRHDPLCLTKSIKVCASYQLPDNTSNMAVVEVNLVSGYIPSKTDLKRIVGYGTGLIKRYEAEVDNNQRPCFTTVLHASEVRRVISSGMFIATLVPSGEVTQVLEKTAKATNVSVKTVRRVQRQASECDPNPITSPVYHPKKLRVRIKLDDFDKECIRKEVLSFYERVEIPTVDALLERIREEPVKFESGKTTLWKVIREIGFKYAKLRSGRAILMEREDIVVKRNQYLRAMEKNRKCSPLKRRLEVYVDETWVNQNECVEQCWTISDGSVGPKIKTVSLSMLT</sequence>
<dbReference type="SUPFAM" id="SSF49410">
    <property type="entry name" value="Alpha-macroglobulin receptor domain"/>
    <property type="match status" value="1"/>
</dbReference>
<gene>
    <name evidence="2" type="ORF">Pmani_023612</name>
</gene>
<dbReference type="AlphaFoldDB" id="A0AAE1P996"/>
<dbReference type="Proteomes" id="UP001292094">
    <property type="component" value="Unassembled WGS sequence"/>
</dbReference>
<evidence type="ECO:0000313" key="3">
    <source>
        <dbReference type="Proteomes" id="UP001292094"/>
    </source>
</evidence>
<dbReference type="EMBL" id="JAWZYT010002427">
    <property type="protein sequence ID" value="KAK4304440.1"/>
    <property type="molecule type" value="Genomic_DNA"/>
</dbReference>
<dbReference type="InterPro" id="IPR036595">
    <property type="entry name" value="A-macroglobulin_rcpt-bd_sf"/>
</dbReference>
<comment type="caution">
    <text evidence="2">The sequence shown here is derived from an EMBL/GenBank/DDBJ whole genome shotgun (WGS) entry which is preliminary data.</text>
</comment>
<feature type="domain" description="Alpha-macroglobulin receptor-binding" evidence="1">
    <location>
        <begin position="36"/>
        <end position="114"/>
    </location>
</feature>
<dbReference type="InterPro" id="IPR009048">
    <property type="entry name" value="A-macroglobulin_rcpt-bd"/>
</dbReference>
<organism evidence="2 3">
    <name type="scientific">Petrolisthes manimaculis</name>
    <dbReference type="NCBI Taxonomy" id="1843537"/>
    <lineage>
        <taxon>Eukaryota</taxon>
        <taxon>Metazoa</taxon>
        <taxon>Ecdysozoa</taxon>
        <taxon>Arthropoda</taxon>
        <taxon>Crustacea</taxon>
        <taxon>Multicrustacea</taxon>
        <taxon>Malacostraca</taxon>
        <taxon>Eumalacostraca</taxon>
        <taxon>Eucarida</taxon>
        <taxon>Decapoda</taxon>
        <taxon>Pleocyemata</taxon>
        <taxon>Anomura</taxon>
        <taxon>Galatheoidea</taxon>
        <taxon>Porcellanidae</taxon>
        <taxon>Petrolisthes</taxon>
    </lineage>
</organism>
<dbReference type="Gene3D" id="2.60.40.690">
    <property type="entry name" value="Alpha-macroglobulin, receptor-binding domain"/>
    <property type="match status" value="1"/>
</dbReference>
<proteinExistence type="predicted"/>
<name>A0AAE1P996_9EUCA</name>
<evidence type="ECO:0000259" key="1">
    <source>
        <dbReference type="SMART" id="SM01361"/>
    </source>
</evidence>
<accession>A0AAE1P996</accession>
<reference evidence="2" key="1">
    <citation type="submission" date="2023-11" db="EMBL/GenBank/DDBJ databases">
        <title>Genome assemblies of two species of porcelain crab, Petrolisthes cinctipes and Petrolisthes manimaculis (Anomura: Porcellanidae).</title>
        <authorList>
            <person name="Angst P."/>
        </authorList>
    </citation>
    <scope>NUCLEOTIDE SEQUENCE</scope>
    <source>
        <strain evidence="2">PB745_02</strain>
        <tissue evidence="2">Gill</tissue>
    </source>
</reference>